<evidence type="ECO:0000259" key="4">
    <source>
        <dbReference type="PROSITE" id="PS50932"/>
    </source>
</evidence>
<protein>
    <submittedName>
        <fullName evidence="6">LacI family transcriptional regulator</fullName>
    </submittedName>
</protein>
<dbReference type="EMBL" id="RBWV01000010">
    <property type="protein sequence ID" value="RKS77655.1"/>
    <property type="molecule type" value="Genomic_DNA"/>
</dbReference>
<organism evidence="6 7">
    <name type="scientific">Motilibacter peucedani</name>
    <dbReference type="NCBI Taxonomy" id="598650"/>
    <lineage>
        <taxon>Bacteria</taxon>
        <taxon>Bacillati</taxon>
        <taxon>Actinomycetota</taxon>
        <taxon>Actinomycetes</taxon>
        <taxon>Motilibacterales</taxon>
        <taxon>Motilibacteraceae</taxon>
        <taxon>Motilibacter</taxon>
    </lineage>
</organism>
<accession>A0A420XRY4</accession>
<dbReference type="Gene3D" id="1.10.260.40">
    <property type="entry name" value="lambda repressor-like DNA-binding domains"/>
    <property type="match status" value="1"/>
</dbReference>
<dbReference type="SUPFAM" id="SSF53822">
    <property type="entry name" value="Periplasmic binding protein-like I"/>
    <property type="match status" value="1"/>
</dbReference>
<dbReference type="Proteomes" id="UP000281955">
    <property type="component" value="Unassembled WGS sequence"/>
</dbReference>
<keyword evidence="2" id="KW-0238">DNA-binding</keyword>
<dbReference type="Gene3D" id="3.40.50.2300">
    <property type="match status" value="2"/>
</dbReference>
<dbReference type="PANTHER" id="PTHR30146">
    <property type="entry name" value="LACI-RELATED TRANSCRIPTIONAL REPRESSOR"/>
    <property type="match status" value="1"/>
</dbReference>
<dbReference type="CDD" id="cd01392">
    <property type="entry name" value="HTH_LacI"/>
    <property type="match status" value="1"/>
</dbReference>
<evidence type="ECO:0000256" key="1">
    <source>
        <dbReference type="ARBA" id="ARBA00023015"/>
    </source>
</evidence>
<name>A0A420XRY4_9ACTN</name>
<keyword evidence="3" id="KW-0804">Transcription</keyword>
<dbReference type="InterPro" id="IPR000843">
    <property type="entry name" value="HTH_LacI"/>
</dbReference>
<dbReference type="PRINTS" id="PR00036">
    <property type="entry name" value="HTHLACI"/>
</dbReference>
<dbReference type="Pfam" id="PF00356">
    <property type="entry name" value="LacI"/>
    <property type="match status" value="1"/>
</dbReference>
<evidence type="ECO:0000313" key="6">
    <source>
        <dbReference type="EMBL" id="RKS77655.1"/>
    </source>
</evidence>
<evidence type="ECO:0000256" key="3">
    <source>
        <dbReference type="ARBA" id="ARBA00023163"/>
    </source>
</evidence>
<dbReference type="InterPro" id="IPR046335">
    <property type="entry name" value="LacI/GalR-like_sensor"/>
</dbReference>
<evidence type="ECO:0000259" key="5">
    <source>
        <dbReference type="PROSITE" id="PS50943"/>
    </source>
</evidence>
<evidence type="ECO:0000256" key="2">
    <source>
        <dbReference type="ARBA" id="ARBA00023125"/>
    </source>
</evidence>
<dbReference type="InterPro" id="IPR028082">
    <property type="entry name" value="Peripla_BP_I"/>
</dbReference>
<feature type="domain" description="HTH lacI-type" evidence="4">
    <location>
        <begin position="22"/>
        <end position="79"/>
    </location>
</feature>
<dbReference type="InterPro" id="IPR001387">
    <property type="entry name" value="Cro/C1-type_HTH"/>
</dbReference>
<dbReference type="PROSITE" id="PS00356">
    <property type="entry name" value="HTH_LACI_1"/>
    <property type="match status" value="1"/>
</dbReference>
<sequence>MRASSRAASPSTAVTSAPTGRATLADVAASAGVSVATVSKVLNGRSDVSASTRARVLELLNRHDYVGRRPDPVEAPTVELFFQGELTSYSTEVIQGVLDEASELDVSVVLSVRAAGSSGSAPASWAREAAAAGRRAVIGVTNEMTERDLAALNRVRLPMVVIDPLNTPQARMASVGSTNFAGGIAATQHLLSLGHRRIAYLGGPAQAGCNQARMLGFRGAMEAAGAEVPAGYVRTGPFRYEEGVRGGYAVFDLPTPPTAVFAGNDELALGVIEAARSRGLRVPEDLSVVGFDDTQVARLSSPPLTTVRQPLREMGAVALRTALRLASGGKVDSHHVELATELVVRRSTCPLRD</sequence>
<dbReference type="GO" id="GO:0000976">
    <property type="term" value="F:transcription cis-regulatory region binding"/>
    <property type="evidence" value="ECO:0007669"/>
    <property type="project" value="TreeGrafter"/>
</dbReference>
<keyword evidence="1" id="KW-0805">Transcription regulation</keyword>
<proteinExistence type="predicted"/>
<dbReference type="InParanoid" id="A0A420XRY4"/>
<dbReference type="SMART" id="SM00354">
    <property type="entry name" value="HTH_LACI"/>
    <property type="match status" value="1"/>
</dbReference>
<feature type="domain" description="HTH cro/C1-type" evidence="5">
    <location>
        <begin position="23"/>
        <end position="66"/>
    </location>
</feature>
<dbReference type="RefSeq" id="WP_121192672.1">
    <property type="nucleotide sequence ID" value="NZ_RBWV01000010.1"/>
</dbReference>
<dbReference type="PROSITE" id="PS50932">
    <property type="entry name" value="HTH_LACI_2"/>
    <property type="match status" value="1"/>
</dbReference>
<dbReference type="GO" id="GO:0003700">
    <property type="term" value="F:DNA-binding transcription factor activity"/>
    <property type="evidence" value="ECO:0007669"/>
    <property type="project" value="TreeGrafter"/>
</dbReference>
<dbReference type="OrthoDB" id="3227375at2"/>
<dbReference type="SUPFAM" id="SSF47413">
    <property type="entry name" value="lambda repressor-like DNA-binding domains"/>
    <property type="match status" value="1"/>
</dbReference>
<comment type="caution">
    <text evidence="6">The sequence shown here is derived from an EMBL/GenBank/DDBJ whole genome shotgun (WGS) entry which is preliminary data.</text>
</comment>
<dbReference type="Pfam" id="PF13377">
    <property type="entry name" value="Peripla_BP_3"/>
    <property type="match status" value="1"/>
</dbReference>
<dbReference type="PANTHER" id="PTHR30146:SF153">
    <property type="entry name" value="LACTOSE OPERON REPRESSOR"/>
    <property type="match status" value="1"/>
</dbReference>
<dbReference type="InterPro" id="IPR010982">
    <property type="entry name" value="Lambda_DNA-bd_dom_sf"/>
</dbReference>
<keyword evidence="7" id="KW-1185">Reference proteome</keyword>
<gene>
    <name evidence="6" type="ORF">CLV35_1349</name>
</gene>
<dbReference type="AlphaFoldDB" id="A0A420XRY4"/>
<reference evidence="6 7" key="1">
    <citation type="submission" date="2018-10" db="EMBL/GenBank/DDBJ databases">
        <title>Genomic Encyclopedia of Archaeal and Bacterial Type Strains, Phase II (KMG-II): from individual species to whole genera.</title>
        <authorList>
            <person name="Goeker M."/>
        </authorList>
    </citation>
    <scope>NUCLEOTIDE SEQUENCE [LARGE SCALE GENOMIC DNA]</scope>
    <source>
        <strain evidence="6 7">RP-AC37</strain>
    </source>
</reference>
<dbReference type="PROSITE" id="PS50943">
    <property type="entry name" value="HTH_CROC1"/>
    <property type="match status" value="1"/>
</dbReference>
<evidence type="ECO:0000313" key="7">
    <source>
        <dbReference type="Proteomes" id="UP000281955"/>
    </source>
</evidence>